<evidence type="ECO:0008006" key="5">
    <source>
        <dbReference type="Google" id="ProtNLM"/>
    </source>
</evidence>
<accession>A0A1W6L8L9</accession>
<dbReference type="PANTHER" id="PTHR42964">
    <property type="entry name" value="ENOYL-COA HYDRATASE"/>
    <property type="match status" value="1"/>
</dbReference>
<gene>
    <name evidence="3" type="ORF">A4W93_11830</name>
</gene>
<organism evidence="3 4">
    <name type="scientific">Piscinibacter gummiphilus</name>
    <dbReference type="NCBI Taxonomy" id="946333"/>
    <lineage>
        <taxon>Bacteria</taxon>
        <taxon>Pseudomonadati</taxon>
        <taxon>Pseudomonadota</taxon>
        <taxon>Betaproteobacteria</taxon>
        <taxon>Burkholderiales</taxon>
        <taxon>Sphaerotilaceae</taxon>
        <taxon>Piscinibacter</taxon>
    </lineage>
</organism>
<dbReference type="InterPro" id="IPR001753">
    <property type="entry name" value="Enoyl-CoA_hydra/iso"/>
</dbReference>
<dbReference type="InterPro" id="IPR051683">
    <property type="entry name" value="Enoyl-CoA_Hydratase/Isomerase"/>
</dbReference>
<comment type="similarity">
    <text evidence="1 2">Belongs to the enoyl-CoA hydratase/isomerase family.</text>
</comment>
<dbReference type="InterPro" id="IPR029045">
    <property type="entry name" value="ClpP/crotonase-like_dom_sf"/>
</dbReference>
<proteinExistence type="inferred from homology"/>
<evidence type="ECO:0000313" key="4">
    <source>
        <dbReference type="Proteomes" id="UP000193427"/>
    </source>
</evidence>
<reference evidence="3 4" key="1">
    <citation type="submission" date="2016-04" db="EMBL/GenBank/DDBJ databases">
        <title>Complete genome sequence of natural rubber-degrading, novel Gram-negative bacterium, Rhizobacter gummiphilus strain NS21.</title>
        <authorList>
            <person name="Tabata M."/>
            <person name="Kasai D."/>
            <person name="Fukuda M."/>
        </authorList>
    </citation>
    <scope>NUCLEOTIDE SEQUENCE [LARGE SCALE GENOMIC DNA]</scope>
    <source>
        <strain evidence="3 4">NS21</strain>
    </source>
</reference>
<keyword evidence="4" id="KW-1185">Reference proteome</keyword>
<dbReference type="EMBL" id="CP015118">
    <property type="protein sequence ID" value="ARN20527.1"/>
    <property type="molecule type" value="Genomic_DNA"/>
</dbReference>
<evidence type="ECO:0000256" key="1">
    <source>
        <dbReference type="ARBA" id="ARBA00005254"/>
    </source>
</evidence>
<dbReference type="PROSITE" id="PS00166">
    <property type="entry name" value="ENOYL_COA_HYDRATASE"/>
    <property type="match status" value="1"/>
</dbReference>
<dbReference type="OrthoDB" id="9807606at2"/>
<evidence type="ECO:0000256" key="2">
    <source>
        <dbReference type="RuleBase" id="RU003707"/>
    </source>
</evidence>
<dbReference type="PANTHER" id="PTHR42964:SF1">
    <property type="entry name" value="POLYKETIDE BIOSYNTHESIS ENOYL-COA HYDRATASE PKSH-RELATED"/>
    <property type="match status" value="1"/>
</dbReference>
<dbReference type="KEGG" id="rgu:A4W93_11830"/>
<dbReference type="Gene3D" id="3.90.226.10">
    <property type="entry name" value="2-enoyl-CoA Hydratase, Chain A, domain 1"/>
    <property type="match status" value="1"/>
</dbReference>
<dbReference type="GO" id="GO:0003824">
    <property type="term" value="F:catalytic activity"/>
    <property type="evidence" value="ECO:0007669"/>
    <property type="project" value="InterPro"/>
</dbReference>
<dbReference type="Proteomes" id="UP000193427">
    <property type="component" value="Chromosome"/>
</dbReference>
<sequence length="256" mass="27330">MTAPDATAPLVTIDGPVATVRLNRPAVHNRLEPADVVFLRRTLAELNDNAAVRVLVLTGTGKSFCSGFDLNALGGGTRDPLVDFQALADEVETARPVTIARLNGPVYGGATDLALACDFRIGVDTARMFMPAAKFGLQYYPHGLRRWVTRLGLAASKSLFLTGRTIEAVEMLRIGFLDEVVPAAGLDGAVAHLVGQLGAMAPKVLEGTKRVLNDVARQQFDDAVARTLHKQSLASRDMREALAARAEGRAPVFTGE</sequence>
<dbReference type="STRING" id="946333.A4W93_11830"/>
<evidence type="ECO:0000313" key="3">
    <source>
        <dbReference type="EMBL" id="ARN20527.1"/>
    </source>
</evidence>
<name>A0A1W6L8L9_9BURK</name>
<dbReference type="CDD" id="cd06558">
    <property type="entry name" value="crotonase-like"/>
    <property type="match status" value="1"/>
</dbReference>
<dbReference type="SUPFAM" id="SSF52096">
    <property type="entry name" value="ClpP/crotonase"/>
    <property type="match status" value="1"/>
</dbReference>
<protein>
    <recommendedName>
        <fullName evidence="5">3-hydroxybutyryl-CoA dehydratase</fullName>
    </recommendedName>
</protein>
<dbReference type="AlphaFoldDB" id="A0A1W6L8L9"/>
<dbReference type="Pfam" id="PF00378">
    <property type="entry name" value="ECH_1"/>
    <property type="match status" value="1"/>
</dbReference>
<dbReference type="InterPro" id="IPR018376">
    <property type="entry name" value="Enoyl-CoA_hyd/isom_CS"/>
</dbReference>
<dbReference type="RefSeq" id="WP_085750805.1">
    <property type="nucleotide sequence ID" value="NZ_BSPR01000023.1"/>
</dbReference>